<evidence type="ECO:0000256" key="8">
    <source>
        <dbReference type="ARBA" id="ARBA00023002"/>
    </source>
</evidence>
<evidence type="ECO:0000313" key="17">
    <source>
        <dbReference type="Proteomes" id="UP000828251"/>
    </source>
</evidence>
<evidence type="ECO:0000256" key="10">
    <source>
        <dbReference type="PIRSR" id="PIRSR600823-1"/>
    </source>
</evidence>
<keyword evidence="13" id="KW-1015">Disulfide bond</keyword>
<dbReference type="GO" id="GO:0006979">
    <property type="term" value="P:response to oxidative stress"/>
    <property type="evidence" value="ECO:0007669"/>
    <property type="project" value="InterPro"/>
</dbReference>
<feature type="binding site" evidence="11">
    <location>
        <position position="31"/>
    </location>
    <ligand>
        <name>Ca(2+)</name>
        <dbReference type="ChEBI" id="CHEBI:29108"/>
        <label>1</label>
    </ligand>
</feature>
<evidence type="ECO:0000256" key="9">
    <source>
        <dbReference type="ARBA" id="ARBA00023004"/>
    </source>
</evidence>
<evidence type="ECO:0000256" key="4">
    <source>
        <dbReference type="ARBA" id="ARBA00012313"/>
    </source>
</evidence>
<sequence length="63" mass="6944">MAASLLRLHFHDCFGCDGSVLLDGTEDFTSEKTALPNLNSLRGFEVINTIKLKLESVYPQTVS</sequence>
<feature type="domain" description="Plant heme peroxidase family profile" evidence="15">
    <location>
        <begin position="1"/>
        <end position="63"/>
    </location>
</feature>
<dbReference type="PRINTS" id="PR00461">
    <property type="entry name" value="PLPEROXIDASE"/>
</dbReference>
<comment type="similarity">
    <text evidence="14">Belongs to the peroxidase family.</text>
</comment>
<keyword evidence="17" id="KW-1185">Reference proteome</keyword>
<evidence type="ECO:0000256" key="12">
    <source>
        <dbReference type="PIRSR" id="PIRSR600823-4"/>
    </source>
</evidence>
<proteinExistence type="inferred from homology"/>
<comment type="catalytic activity">
    <reaction evidence="1">
        <text>2 a phenolic donor + H2O2 = 2 a phenolic radical donor + 2 H2O</text>
        <dbReference type="Rhea" id="RHEA:56136"/>
        <dbReference type="ChEBI" id="CHEBI:15377"/>
        <dbReference type="ChEBI" id="CHEBI:16240"/>
        <dbReference type="ChEBI" id="CHEBI:139520"/>
        <dbReference type="ChEBI" id="CHEBI:139521"/>
        <dbReference type="EC" id="1.11.1.7"/>
    </reaction>
</comment>
<dbReference type="PROSITE" id="PS50873">
    <property type="entry name" value="PEROXIDASE_4"/>
    <property type="match status" value="1"/>
</dbReference>
<dbReference type="InterPro" id="IPR002016">
    <property type="entry name" value="Haem_peroxidase"/>
</dbReference>
<dbReference type="EMBL" id="JAIQCV010000005">
    <property type="protein sequence ID" value="KAH1096590.1"/>
    <property type="molecule type" value="Genomic_DNA"/>
</dbReference>
<keyword evidence="11" id="KW-0106">Calcium</keyword>
<dbReference type="Proteomes" id="UP000828251">
    <property type="component" value="Unassembled WGS sequence"/>
</dbReference>
<dbReference type="PANTHER" id="PTHR31388:SF28">
    <property type="entry name" value="PEROXIDASE 40"/>
    <property type="match status" value="1"/>
</dbReference>
<dbReference type="GO" id="GO:0046872">
    <property type="term" value="F:metal ion binding"/>
    <property type="evidence" value="ECO:0007669"/>
    <property type="project" value="UniProtKB-KW"/>
</dbReference>
<evidence type="ECO:0000256" key="2">
    <source>
        <dbReference type="ARBA" id="ARBA00001970"/>
    </source>
</evidence>
<gene>
    <name evidence="16" type="ORF">J1N35_013511</name>
</gene>
<comment type="caution">
    <text evidence="16">The sequence shown here is derived from an EMBL/GenBank/DDBJ whole genome shotgun (WGS) entry which is preliminary data.</text>
</comment>
<protein>
    <recommendedName>
        <fullName evidence="4">peroxidase</fullName>
        <ecNumber evidence="4">1.11.1.7</ecNumber>
    </recommendedName>
</protein>
<evidence type="ECO:0000256" key="13">
    <source>
        <dbReference type="PIRSR" id="PIRSR600823-5"/>
    </source>
</evidence>
<evidence type="ECO:0000313" key="16">
    <source>
        <dbReference type="EMBL" id="KAH1096590.1"/>
    </source>
</evidence>
<reference evidence="16 17" key="1">
    <citation type="journal article" date="2021" name="Plant Biotechnol. J.">
        <title>Multi-omics assisted identification of the key and species-specific regulatory components of drought-tolerant mechanisms in Gossypium stocksii.</title>
        <authorList>
            <person name="Yu D."/>
            <person name="Ke L."/>
            <person name="Zhang D."/>
            <person name="Wu Y."/>
            <person name="Sun Y."/>
            <person name="Mei J."/>
            <person name="Sun J."/>
            <person name="Sun Y."/>
        </authorList>
    </citation>
    <scope>NUCLEOTIDE SEQUENCE [LARGE SCALE GENOMIC DNA]</scope>
    <source>
        <strain evidence="17">cv. E1</strain>
        <tissue evidence="16">Leaf</tissue>
    </source>
</reference>
<feature type="disulfide bond" evidence="13">
    <location>
        <begin position="13"/>
        <end position="16"/>
    </location>
</feature>
<evidence type="ECO:0000259" key="15">
    <source>
        <dbReference type="PROSITE" id="PS50873"/>
    </source>
</evidence>
<comment type="cofactor">
    <cofactor evidence="11">
        <name>Ca(2+)</name>
        <dbReference type="ChEBI" id="CHEBI:29108"/>
    </cofactor>
    <text evidence="11">Binds 2 calcium ions per subunit.</text>
</comment>
<dbReference type="GO" id="GO:0140825">
    <property type="term" value="F:lactoperoxidase activity"/>
    <property type="evidence" value="ECO:0007669"/>
    <property type="project" value="UniProtKB-EC"/>
</dbReference>
<feature type="site" description="Transition state stabilizer" evidence="12">
    <location>
        <position position="7"/>
    </location>
</feature>
<dbReference type="InterPro" id="IPR019794">
    <property type="entry name" value="Peroxidases_AS"/>
</dbReference>
<feature type="binding site" evidence="11">
    <location>
        <position position="12"/>
    </location>
    <ligand>
        <name>Ca(2+)</name>
        <dbReference type="ChEBI" id="CHEBI:29108"/>
        <label>1</label>
    </ligand>
</feature>
<dbReference type="InterPro" id="IPR000823">
    <property type="entry name" value="Peroxidase_pln"/>
</dbReference>
<feature type="binding site" evidence="11">
    <location>
        <position position="17"/>
    </location>
    <ligand>
        <name>Ca(2+)</name>
        <dbReference type="ChEBI" id="CHEBI:29108"/>
        <label>1</label>
    </ligand>
</feature>
<evidence type="ECO:0000256" key="14">
    <source>
        <dbReference type="RuleBase" id="RU004241"/>
    </source>
</evidence>
<name>A0A9D4A7Z2_9ROSI</name>
<evidence type="ECO:0000256" key="6">
    <source>
        <dbReference type="ARBA" id="ARBA00022617"/>
    </source>
</evidence>
<comment type="function">
    <text evidence="3">Removal of H(2)O(2), oxidation of toxic reductants, biosynthesis and degradation of lignin, suberization, auxin catabolism, response to environmental stresses such as wounding, pathogen attack and oxidative stress. These functions might be dependent on each isozyme/isoform in each plant tissue.</text>
</comment>
<dbReference type="Pfam" id="PF00141">
    <property type="entry name" value="peroxidase"/>
    <property type="match status" value="1"/>
</dbReference>
<comment type="cofactor">
    <cofactor evidence="2">
        <name>heme b</name>
        <dbReference type="ChEBI" id="CHEBI:60344"/>
    </cofactor>
</comment>
<evidence type="ECO:0000256" key="7">
    <source>
        <dbReference type="ARBA" id="ARBA00022723"/>
    </source>
</evidence>
<dbReference type="PANTHER" id="PTHR31388">
    <property type="entry name" value="PEROXIDASE 72-RELATED"/>
    <property type="match status" value="1"/>
</dbReference>
<keyword evidence="8" id="KW-0560">Oxidoreductase</keyword>
<dbReference type="SUPFAM" id="SSF48113">
    <property type="entry name" value="Heme-dependent peroxidases"/>
    <property type="match status" value="1"/>
</dbReference>
<keyword evidence="9" id="KW-0408">Iron</keyword>
<keyword evidence="5" id="KW-0575">Peroxidase</keyword>
<dbReference type="GO" id="GO:0020037">
    <property type="term" value="F:heme binding"/>
    <property type="evidence" value="ECO:0007669"/>
    <property type="project" value="InterPro"/>
</dbReference>
<organism evidence="16 17">
    <name type="scientific">Gossypium stocksii</name>
    <dbReference type="NCBI Taxonomy" id="47602"/>
    <lineage>
        <taxon>Eukaryota</taxon>
        <taxon>Viridiplantae</taxon>
        <taxon>Streptophyta</taxon>
        <taxon>Embryophyta</taxon>
        <taxon>Tracheophyta</taxon>
        <taxon>Spermatophyta</taxon>
        <taxon>Magnoliopsida</taxon>
        <taxon>eudicotyledons</taxon>
        <taxon>Gunneridae</taxon>
        <taxon>Pentapetalae</taxon>
        <taxon>rosids</taxon>
        <taxon>malvids</taxon>
        <taxon>Malvales</taxon>
        <taxon>Malvaceae</taxon>
        <taxon>Malvoideae</taxon>
        <taxon>Gossypium</taxon>
    </lineage>
</organism>
<dbReference type="OrthoDB" id="2113341at2759"/>
<feature type="binding site" evidence="11">
    <location>
        <position position="15"/>
    </location>
    <ligand>
        <name>Ca(2+)</name>
        <dbReference type="ChEBI" id="CHEBI:29108"/>
        <label>1</label>
    </ligand>
</feature>
<evidence type="ECO:0000256" key="11">
    <source>
        <dbReference type="PIRSR" id="PIRSR600823-3"/>
    </source>
</evidence>
<dbReference type="Gene3D" id="1.10.520.10">
    <property type="match status" value="1"/>
</dbReference>
<evidence type="ECO:0000256" key="5">
    <source>
        <dbReference type="ARBA" id="ARBA00022559"/>
    </source>
</evidence>
<dbReference type="InterPro" id="IPR010255">
    <property type="entry name" value="Haem_peroxidase_sf"/>
</dbReference>
<keyword evidence="6" id="KW-0349">Heme</keyword>
<evidence type="ECO:0000256" key="3">
    <source>
        <dbReference type="ARBA" id="ARBA00002322"/>
    </source>
</evidence>
<feature type="binding site" evidence="11">
    <location>
        <position position="19"/>
    </location>
    <ligand>
        <name>Ca(2+)</name>
        <dbReference type="ChEBI" id="CHEBI:29108"/>
        <label>1</label>
    </ligand>
</feature>
<feature type="active site" description="Proton acceptor" evidence="10">
    <location>
        <position position="11"/>
    </location>
</feature>
<keyword evidence="7 11" id="KW-0479">Metal-binding</keyword>
<dbReference type="EC" id="1.11.1.7" evidence="4"/>
<dbReference type="PROSITE" id="PS00436">
    <property type="entry name" value="PEROXIDASE_2"/>
    <property type="match status" value="1"/>
</dbReference>
<accession>A0A9D4A7Z2</accession>
<dbReference type="AlphaFoldDB" id="A0A9D4A7Z2"/>
<evidence type="ECO:0000256" key="1">
    <source>
        <dbReference type="ARBA" id="ARBA00000189"/>
    </source>
</evidence>